<dbReference type="GO" id="GO:0005509">
    <property type="term" value="F:calcium ion binding"/>
    <property type="evidence" value="ECO:0007669"/>
    <property type="project" value="InterPro"/>
</dbReference>
<dbReference type="Proteomes" id="UP000436088">
    <property type="component" value="Unassembled WGS sequence"/>
</dbReference>
<dbReference type="Gene3D" id="1.10.238.10">
    <property type="entry name" value="EF-hand"/>
    <property type="match status" value="1"/>
</dbReference>
<dbReference type="PROSITE" id="PS50222">
    <property type="entry name" value="EF_HAND_2"/>
    <property type="match status" value="1"/>
</dbReference>
<dbReference type="SUPFAM" id="SSF47473">
    <property type="entry name" value="EF-hand"/>
    <property type="match status" value="1"/>
</dbReference>
<evidence type="ECO:0000313" key="3">
    <source>
        <dbReference type="EMBL" id="KAE8697285.1"/>
    </source>
</evidence>
<accession>A0A6A3A275</accession>
<comment type="caution">
    <text evidence="3">The sequence shown here is derived from an EMBL/GenBank/DDBJ whole genome shotgun (WGS) entry which is preliminary data.</text>
</comment>
<dbReference type="InterPro" id="IPR011992">
    <property type="entry name" value="EF-hand-dom_pair"/>
</dbReference>
<dbReference type="PROSITE" id="PS00018">
    <property type="entry name" value="EF_HAND_1"/>
    <property type="match status" value="1"/>
</dbReference>
<keyword evidence="1" id="KW-0106">Calcium</keyword>
<dbReference type="InterPro" id="IPR002048">
    <property type="entry name" value="EF_hand_dom"/>
</dbReference>
<feature type="domain" description="EF-hand" evidence="2">
    <location>
        <begin position="38"/>
        <end position="73"/>
    </location>
</feature>
<evidence type="ECO:0000259" key="2">
    <source>
        <dbReference type="PROSITE" id="PS50222"/>
    </source>
</evidence>
<organism evidence="3 4">
    <name type="scientific">Hibiscus syriacus</name>
    <name type="common">Rose of Sharon</name>
    <dbReference type="NCBI Taxonomy" id="106335"/>
    <lineage>
        <taxon>Eukaryota</taxon>
        <taxon>Viridiplantae</taxon>
        <taxon>Streptophyta</taxon>
        <taxon>Embryophyta</taxon>
        <taxon>Tracheophyta</taxon>
        <taxon>Spermatophyta</taxon>
        <taxon>Magnoliopsida</taxon>
        <taxon>eudicotyledons</taxon>
        <taxon>Gunneridae</taxon>
        <taxon>Pentapetalae</taxon>
        <taxon>rosids</taxon>
        <taxon>malvids</taxon>
        <taxon>Malvales</taxon>
        <taxon>Malvaceae</taxon>
        <taxon>Malvoideae</taxon>
        <taxon>Hibiscus</taxon>
    </lineage>
</organism>
<sequence length="80" mass="8950">MDKSGPRPLLPSRSVYIIFLAGLVRLDNAGLMEGGEEEKMNDLKEALEMYDADGNGFITPRELKIMLTKLGEFKSIDECK</sequence>
<dbReference type="CDD" id="cd00051">
    <property type="entry name" value="EFh"/>
    <property type="match status" value="1"/>
</dbReference>
<protein>
    <submittedName>
        <fullName evidence="3">Calcium-binding protein CML39</fullName>
    </submittedName>
</protein>
<evidence type="ECO:0000256" key="1">
    <source>
        <dbReference type="ARBA" id="ARBA00022837"/>
    </source>
</evidence>
<dbReference type="EMBL" id="VEPZ02001051">
    <property type="protein sequence ID" value="KAE8697285.1"/>
    <property type="molecule type" value="Genomic_DNA"/>
</dbReference>
<dbReference type="AlphaFoldDB" id="A0A6A3A275"/>
<dbReference type="SMART" id="SM00054">
    <property type="entry name" value="EFh"/>
    <property type="match status" value="1"/>
</dbReference>
<reference evidence="3" key="1">
    <citation type="submission" date="2019-09" db="EMBL/GenBank/DDBJ databases">
        <title>Draft genome information of white flower Hibiscus syriacus.</title>
        <authorList>
            <person name="Kim Y.-M."/>
        </authorList>
    </citation>
    <scope>NUCLEOTIDE SEQUENCE [LARGE SCALE GENOMIC DNA]</scope>
    <source>
        <strain evidence="3">YM2019G1</strain>
    </source>
</reference>
<gene>
    <name evidence="3" type="ORF">F3Y22_tig00110621pilonHSYRG00019</name>
</gene>
<keyword evidence="4" id="KW-1185">Reference proteome</keyword>
<evidence type="ECO:0000313" key="4">
    <source>
        <dbReference type="Proteomes" id="UP000436088"/>
    </source>
</evidence>
<dbReference type="InterPro" id="IPR018247">
    <property type="entry name" value="EF_Hand_1_Ca_BS"/>
</dbReference>
<name>A0A6A3A275_HIBSY</name>
<proteinExistence type="predicted"/>
<dbReference type="Pfam" id="PF00036">
    <property type="entry name" value="EF-hand_1"/>
    <property type="match status" value="1"/>
</dbReference>